<evidence type="ECO:0000313" key="2">
    <source>
        <dbReference type="Proteomes" id="UP000011717"/>
    </source>
</evidence>
<gene>
    <name evidence="1" type="ORF">C725_0154</name>
</gene>
<keyword evidence="2" id="KW-1185">Reference proteome</keyword>
<proteinExistence type="predicted"/>
<organism evidence="1 2">
    <name type="scientific">Pacificimonas flava</name>
    <dbReference type="NCBI Taxonomy" id="1234595"/>
    <lineage>
        <taxon>Bacteria</taxon>
        <taxon>Pseudomonadati</taxon>
        <taxon>Pseudomonadota</taxon>
        <taxon>Alphaproteobacteria</taxon>
        <taxon>Sphingomonadales</taxon>
        <taxon>Sphingosinicellaceae</taxon>
        <taxon>Pacificimonas</taxon>
    </lineage>
</organism>
<reference evidence="1 2" key="1">
    <citation type="journal article" date="2013" name="Genome Announc.">
        <title>Draft Genome Sequence of Strain JLT2015T, Belonging to the Family Sphingomonadaceae of the Alphaproteobacteria.</title>
        <authorList>
            <person name="Tang K."/>
            <person name="Liu K."/>
            <person name="Li S."/>
            <person name="Jiao N."/>
        </authorList>
    </citation>
    <scope>NUCLEOTIDE SEQUENCE [LARGE SCALE GENOMIC DNA]</scope>
    <source>
        <strain evidence="1 2">JLT2015</strain>
    </source>
</reference>
<comment type="caution">
    <text evidence="1">The sequence shown here is derived from an EMBL/GenBank/DDBJ whole genome shotgun (WGS) entry which is preliminary data.</text>
</comment>
<dbReference type="EMBL" id="AMRV01000001">
    <property type="protein sequence ID" value="EMD84224.1"/>
    <property type="molecule type" value="Genomic_DNA"/>
</dbReference>
<dbReference type="AlphaFoldDB" id="M2TC62"/>
<evidence type="ECO:0000313" key="1">
    <source>
        <dbReference type="EMBL" id="EMD84224.1"/>
    </source>
</evidence>
<sequence length="38" mass="4055">MAAQSAECTSSKIMPAEGRQNVTYPFQEDGANSFIAGF</sequence>
<name>M2TC62_9SPHN</name>
<accession>M2TC62</accession>
<dbReference type="Proteomes" id="UP000011717">
    <property type="component" value="Unassembled WGS sequence"/>
</dbReference>
<protein>
    <submittedName>
        <fullName evidence="1">Uncharacterized protein</fullName>
    </submittedName>
</protein>